<accession>A0A6P1T550</accession>
<reference evidence="3 4" key="1">
    <citation type="submission" date="2019-12" db="EMBL/GenBank/DDBJ databases">
        <title>Complete genome sequence of Algicella marina strain 9Alg 56(T) isolated from the red alga Tichocarpus crinitus.</title>
        <authorList>
            <person name="Kim S.-G."/>
            <person name="Nedashkovskaya O.I."/>
        </authorList>
    </citation>
    <scope>NUCLEOTIDE SEQUENCE [LARGE SCALE GENOMIC DNA]</scope>
    <source>
        <strain evidence="3 4">9Alg 56</strain>
    </source>
</reference>
<dbReference type="InterPro" id="IPR023346">
    <property type="entry name" value="Lysozyme-like_dom_sf"/>
</dbReference>
<dbReference type="CDD" id="cd00442">
    <property type="entry name" value="Lyz-like"/>
    <property type="match status" value="1"/>
</dbReference>
<keyword evidence="4" id="KW-1185">Reference proteome</keyword>
<dbReference type="Gene3D" id="1.10.530.10">
    <property type="match status" value="1"/>
</dbReference>
<organism evidence="3 4">
    <name type="scientific">Algicella marina</name>
    <dbReference type="NCBI Taxonomy" id="2683284"/>
    <lineage>
        <taxon>Bacteria</taxon>
        <taxon>Pseudomonadati</taxon>
        <taxon>Pseudomonadota</taxon>
        <taxon>Alphaproteobacteria</taxon>
        <taxon>Rhodobacterales</taxon>
        <taxon>Paracoccaceae</taxon>
        <taxon>Algicella</taxon>
    </lineage>
</organism>
<evidence type="ECO:0000313" key="3">
    <source>
        <dbReference type="EMBL" id="QHQ36875.1"/>
    </source>
</evidence>
<feature type="chain" id="PRO_5026721796" evidence="1">
    <location>
        <begin position="19"/>
        <end position="189"/>
    </location>
</feature>
<evidence type="ECO:0000256" key="1">
    <source>
        <dbReference type="SAM" id="SignalP"/>
    </source>
</evidence>
<dbReference type="RefSeq" id="WP_161863419.1">
    <property type="nucleotide sequence ID" value="NZ_CP046620.1"/>
</dbReference>
<protein>
    <submittedName>
        <fullName evidence="3">Lytic transglycosylase</fullName>
    </submittedName>
</protein>
<dbReference type="AlphaFoldDB" id="A0A6P1T550"/>
<dbReference type="Pfam" id="PF19489">
    <property type="entry name" value="SLT_4"/>
    <property type="match status" value="1"/>
</dbReference>
<feature type="domain" description="Transglycosylase SLT" evidence="2">
    <location>
        <begin position="5"/>
        <end position="188"/>
    </location>
</feature>
<proteinExistence type="predicted"/>
<keyword evidence="1" id="KW-0732">Signal</keyword>
<evidence type="ECO:0000313" key="4">
    <source>
        <dbReference type="Proteomes" id="UP000464495"/>
    </source>
</evidence>
<evidence type="ECO:0000259" key="2">
    <source>
        <dbReference type="Pfam" id="PF19489"/>
    </source>
</evidence>
<dbReference type="Proteomes" id="UP000464495">
    <property type="component" value="Chromosome"/>
</dbReference>
<dbReference type="KEGG" id="amaq:GO499_17640"/>
<dbReference type="InterPro" id="IPR045795">
    <property type="entry name" value="SLT_4"/>
</dbReference>
<dbReference type="EMBL" id="CP046620">
    <property type="protein sequence ID" value="QHQ36875.1"/>
    <property type="molecule type" value="Genomic_DNA"/>
</dbReference>
<name>A0A6P1T550_9RHOB</name>
<sequence length="189" mass="21866">MYRFALLFLLFLSACSGGQGPPNDVENACAIKRDRPSWFRAMERTERRHGAPVHVQLATLYQESTFRPDARTPRKWFLGFIPNGRVSSAYGYAQAIDGTWDWYRDETGRRGAKRNNFRDASDFMGWYMAKSREMNGIAMHDAYNQYLAYHDGHAGYRRGSHNSKGWLLSTAARVDARAKRYQEQLQYCS</sequence>
<feature type="signal peptide" evidence="1">
    <location>
        <begin position="1"/>
        <end position="18"/>
    </location>
</feature>
<dbReference type="SUPFAM" id="SSF53955">
    <property type="entry name" value="Lysozyme-like"/>
    <property type="match status" value="1"/>
</dbReference>
<gene>
    <name evidence="3" type="ORF">GO499_17640</name>
</gene>
<dbReference type="PROSITE" id="PS51257">
    <property type="entry name" value="PROKAR_LIPOPROTEIN"/>
    <property type="match status" value="1"/>
</dbReference>